<accession>A0AA36H338</accession>
<evidence type="ECO:0000256" key="6">
    <source>
        <dbReference type="SAM" id="Phobius"/>
    </source>
</evidence>
<feature type="transmembrane region" description="Helical" evidence="6">
    <location>
        <begin position="573"/>
        <end position="591"/>
    </location>
</feature>
<feature type="transmembrane region" description="Helical" evidence="6">
    <location>
        <begin position="309"/>
        <end position="330"/>
    </location>
</feature>
<dbReference type="GO" id="GO:1902600">
    <property type="term" value="P:proton transmembrane transport"/>
    <property type="evidence" value="ECO:0007669"/>
    <property type="project" value="InterPro"/>
</dbReference>
<dbReference type="Gene3D" id="1.20.1530.20">
    <property type="match status" value="1"/>
</dbReference>
<dbReference type="InterPro" id="IPR051843">
    <property type="entry name" value="CPA1_transporter"/>
</dbReference>
<keyword evidence="5 6" id="KW-0472">Membrane</keyword>
<keyword evidence="10" id="KW-1185">Reference proteome</keyword>
<dbReference type="GO" id="GO:0015297">
    <property type="term" value="F:antiporter activity"/>
    <property type="evidence" value="ECO:0007669"/>
    <property type="project" value="InterPro"/>
</dbReference>
<feature type="domain" description="Cation/H+ exchanger transmembrane" evidence="7">
    <location>
        <begin position="433"/>
        <end position="617"/>
    </location>
</feature>
<feature type="transmembrane region" description="Helical" evidence="6">
    <location>
        <begin position="368"/>
        <end position="389"/>
    </location>
</feature>
<evidence type="ECO:0000256" key="2">
    <source>
        <dbReference type="ARBA" id="ARBA00007367"/>
    </source>
</evidence>
<feature type="transmembrane region" description="Helical" evidence="6">
    <location>
        <begin position="342"/>
        <end position="362"/>
    </location>
</feature>
<evidence type="ECO:0000256" key="5">
    <source>
        <dbReference type="ARBA" id="ARBA00023136"/>
    </source>
</evidence>
<comment type="similarity">
    <text evidence="2">Belongs to the monovalent cation:proton antiporter 1 (CPA1) transporter (TC 2.A.36) family.</text>
</comment>
<protein>
    <recommendedName>
        <fullName evidence="11">Cation/H+ exchanger domain-containing protein</fullName>
    </recommendedName>
</protein>
<evidence type="ECO:0000259" key="7">
    <source>
        <dbReference type="Pfam" id="PF00999"/>
    </source>
</evidence>
<evidence type="ECO:0000256" key="4">
    <source>
        <dbReference type="ARBA" id="ARBA00022989"/>
    </source>
</evidence>
<gene>
    <name evidence="9" type="ORF">CYNAS_LOCUS15116</name>
</gene>
<dbReference type="PANTHER" id="PTHR31102">
    <property type="match status" value="1"/>
</dbReference>
<keyword evidence="4 6" id="KW-1133">Transmembrane helix</keyword>
<dbReference type="Pfam" id="PF00999">
    <property type="entry name" value="Na_H_Exchanger"/>
    <property type="match status" value="1"/>
</dbReference>
<name>A0AA36H338_CYLNA</name>
<keyword evidence="3 6" id="KW-0812">Transmembrane</keyword>
<feature type="transmembrane region" description="Helical" evidence="6">
    <location>
        <begin position="450"/>
        <end position="483"/>
    </location>
</feature>
<comment type="subcellular location">
    <subcellularLocation>
        <location evidence="1">Membrane</location>
        <topology evidence="1">Multi-pass membrane protein</topology>
    </subcellularLocation>
</comment>
<dbReference type="Pfam" id="PF02520">
    <property type="entry name" value="ANIS5_cation-bd"/>
    <property type="match status" value="1"/>
</dbReference>
<reference evidence="9" key="1">
    <citation type="submission" date="2023-07" db="EMBL/GenBank/DDBJ databases">
        <authorList>
            <consortium name="CYATHOMIX"/>
        </authorList>
    </citation>
    <scope>NUCLEOTIDE SEQUENCE</scope>
    <source>
        <strain evidence="9">N/A</strain>
    </source>
</reference>
<evidence type="ECO:0000259" key="8">
    <source>
        <dbReference type="Pfam" id="PF02520"/>
    </source>
</evidence>
<comment type="caution">
    <text evidence="9">The sequence shown here is derived from an EMBL/GenBank/DDBJ whole genome shotgun (WGS) entry which is preliminary data.</text>
</comment>
<feature type="transmembrane region" description="Helical" evidence="6">
    <location>
        <begin position="410"/>
        <end position="438"/>
    </location>
</feature>
<dbReference type="PANTHER" id="PTHR31102:SF1">
    <property type="entry name" value="CATION_H+ EXCHANGER DOMAIN-CONTAINING PROTEIN"/>
    <property type="match status" value="1"/>
</dbReference>
<evidence type="ECO:0000256" key="1">
    <source>
        <dbReference type="ARBA" id="ARBA00004141"/>
    </source>
</evidence>
<dbReference type="EMBL" id="CATQJL010000305">
    <property type="protein sequence ID" value="CAJ0603133.1"/>
    <property type="molecule type" value="Genomic_DNA"/>
</dbReference>
<organism evidence="9 10">
    <name type="scientific">Cylicocyclus nassatus</name>
    <name type="common">Nematode worm</name>
    <dbReference type="NCBI Taxonomy" id="53992"/>
    <lineage>
        <taxon>Eukaryota</taxon>
        <taxon>Metazoa</taxon>
        <taxon>Ecdysozoa</taxon>
        <taxon>Nematoda</taxon>
        <taxon>Chromadorea</taxon>
        <taxon>Rhabditida</taxon>
        <taxon>Rhabditina</taxon>
        <taxon>Rhabditomorpha</taxon>
        <taxon>Strongyloidea</taxon>
        <taxon>Strongylidae</taxon>
        <taxon>Cylicocyclus</taxon>
    </lineage>
</organism>
<dbReference type="AlphaFoldDB" id="A0AA36H338"/>
<feature type="transmembrane region" description="Helical" evidence="6">
    <location>
        <begin position="200"/>
        <end position="221"/>
    </location>
</feature>
<proteinExistence type="inferred from homology"/>
<feature type="transmembrane region" description="Helical" evidence="6">
    <location>
        <begin position="534"/>
        <end position="561"/>
    </location>
</feature>
<evidence type="ECO:0000313" key="10">
    <source>
        <dbReference type="Proteomes" id="UP001176961"/>
    </source>
</evidence>
<dbReference type="InterPro" id="IPR003677">
    <property type="entry name" value="ANIS5_cation-bd"/>
</dbReference>
<sequence>MCELFKSKTLPVSEIEAKLREWAEENNVSEEYSEYLRRFDEERSKFFNLVHNMTAVVGNFYDALEEIVENKSDSFVNMQKKLKLLLNGLTKSQKKIIKRISSVLEGENVLPDFKFFMSGNYNGGLSDNDIYPLGSNRINNGYGYTGNHIKPYGEGHENSIFDKWDDHYPELLILKFEIMARIKDSEPVQQIIDSAKNVHINSLITSFFILFSLYLTTLAAFGRNILHPFNTPPQTIVQTTNTSAPFDDSSELINSSFSLFFLLVTSLCAGKIFRHLFLPPLLGCLLVGIIVNNVGFLREVFYINARWEWCIRALALTVILIRGGIGLDWFYLRRALGITFRIGFITAAVESGTIAAAAVYLFGWPVYMGLLCGFVMAAVSPAVTVPIMLDLQKQALDTRKGTPTLVLASAALDNIFCITAFSITATVISAASWLIWWFPIENVEHRAVCRVFLLLFICSAAVLGGQVLGFQSAGIMATVLICFMAGVRWKNNNNGKSRHEEKAFALMWDLFFMPLLFSLIGMKLDFSRMTWTTVWLSCAIIGIGAASRFLSGMLCSLCAGFHSKERIVITLSLLPKASVQAALAPSIVALVTDKPYLQEAQTAVAACVLVILLTAPLGHFILSRASTMLFKDHQITIE</sequence>
<dbReference type="Proteomes" id="UP001176961">
    <property type="component" value="Unassembled WGS sequence"/>
</dbReference>
<evidence type="ECO:0008006" key="11">
    <source>
        <dbReference type="Google" id="ProtNLM"/>
    </source>
</evidence>
<feature type="transmembrane region" description="Helical" evidence="6">
    <location>
        <begin position="503"/>
        <end position="522"/>
    </location>
</feature>
<evidence type="ECO:0000256" key="3">
    <source>
        <dbReference type="ARBA" id="ARBA00022692"/>
    </source>
</evidence>
<feature type="domain" description="SXP/RAL-2 family protein Ani s 5-like cation-binding" evidence="8">
    <location>
        <begin position="3"/>
        <end position="90"/>
    </location>
</feature>
<dbReference type="InterPro" id="IPR038770">
    <property type="entry name" value="Na+/solute_symporter_sf"/>
</dbReference>
<feature type="transmembrane region" description="Helical" evidence="6">
    <location>
        <begin position="603"/>
        <end position="622"/>
    </location>
</feature>
<dbReference type="InterPro" id="IPR006153">
    <property type="entry name" value="Cation/H_exchanger_TM"/>
</dbReference>
<dbReference type="GO" id="GO:0016020">
    <property type="term" value="C:membrane"/>
    <property type="evidence" value="ECO:0007669"/>
    <property type="project" value="UniProtKB-SubCell"/>
</dbReference>
<evidence type="ECO:0000313" key="9">
    <source>
        <dbReference type="EMBL" id="CAJ0603133.1"/>
    </source>
</evidence>
<feature type="transmembrane region" description="Helical" evidence="6">
    <location>
        <begin position="276"/>
        <end position="297"/>
    </location>
</feature>